<name>A0A178K2T7_9GAMM</name>
<evidence type="ECO:0000313" key="1">
    <source>
        <dbReference type="EMBL" id="OAN11043.1"/>
    </source>
</evidence>
<dbReference type="OrthoDB" id="5784932at2"/>
<dbReference type="AlphaFoldDB" id="A0A178K2T7"/>
<dbReference type="RefSeq" id="WP_068335049.1">
    <property type="nucleotide sequence ID" value="NZ_LVHF01000033.1"/>
</dbReference>
<evidence type="ECO:0000313" key="2">
    <source>
        <dbReference type="Proteomes" id="UP000078503"/>
    </source>
</evidence>
<gene>
    <name evidence="1" type="ORF">A3K86_18900</name>
</gene>
<evidence type="ECO:0008006" key="3">
    <source>
        <dbReference type="Google" id="ProtNLM"/>
    </source>
</evidence>
<sequence length="82" mass="9213">MYVAIEHEITDAVLFRKKASEKLHHPPAGMQVVTAMFDPHEATCQCIWSVNSIDLVVDFINQEFSDCAINSYFEVDPDIAIG</sequence>
<comment type="caution">
    <text evidence="1">The sequence shown here is derived from an EMBL/GenBank/DDBJ whole genome shotgun (WGS) entry which is preliminary data.</text>
</comment>
<protein>
    <recommendedName>
        <fullName evidence="3">Transcriptional regulator</fullName>
    </recommendedName>
</protein>
<dbReference type="Proteomes" id="UP000078503">
    <property type="component" value="Unassembled WGS sequence"/>
</dbReference>
<organism evidence="1 2">
    <name type="scientific">Photobacterium jeanii</name>
    <dbReference type="NCBI Taxonomy" id="858640"/>
    <lineage>
        <taxon>Bacteria</taxon>
        <taxon>Pseudomonadati</taxon>
        <taxon>Pseudomonadota</taxon>
        <taxon>Gammaproteobacteria</taxon>
        <taxon>Vibrionales</taxon>
        <taxon>Vibrionaceae</taxon>
        <taxon>Photobacterium</taxon>
    </lineage>
</organism>
<proteinExistence type="predicted"/>
<dbReference type="EMBL" id="LVHF01000033">
    <property type="protein sequence ID" value="OAN11043.1"/>
    <property type="molecule type" value="Genomic_DNA"/>
</dbReference>
<keyword evidence="2" id="KW-1185">Reference proteome</keyword>
<reference evidence="1 2" key="1">
    <citation type="submission" date="2016-03" db="EMBL/GenBank/DDBJ databases">
        <title>Photobacterium proteolyticum sp. nov. a protease producing bacterium isolated from ocean sediments of Laizhou Bay.</title>
        <authorList>
            <person name="Li Y."/>
        </authorList>
    </citation>
    <scope>NUCLEOTIDE SEQUENCE [LARGE SCALE GENOMIC DNA]</scope>
    <source>
        <strain evidence="1 2">R-40508</strain>
    </source>
</reference>
<accession>A0A178K2T7</accession>